<name>A0A1T4JRM8_9FUSO</name>
<proteinExistence type="predicted"/>
<accession>A0A1T4JRM8</accession>
<dbReference type="PANTHER" id="PTHR39341:SF1">
    <property type="entry name" value="DUF1858 DOMAIN-CONTAINING PROTEIN"/>
    <property type="match status" value="1"/>
</dbReference>
<evidence type="ECO:0000313" key="2">
    <source>
        <dbReference type="EMBL" id="SJZ32775.1"/>
    </source>
</evidence>
<protein>
    <submittedName>
        <fullName evidence="2">Hybrid cluster protein-associated redox disulfide domain-containing protein</fullName>
    </submittedName>
</protein>
<dbReference type="STRING" id="180163.SAMN02745174_00015"/>
<dbReference type="Proteomes" id="UP000191153">
    <property type="component" value="Unassembled WGS sequence"/>
</dbReference>
<sequence>MMITKDTIIGDIINMNPKGAEILMGYGMGCIGCPSAQMEKLEQACEIHGIDLNEILKKLNEK</sequence>
<keyword evidence="3" id="KW-1185">Reference proteome</keyword>
<dbReference type="InterPro" id="IPR038062">
    <property type="entry name" value="ScdA-like_N_sf"/>
</dbReference>
<reference evidence="2 3" key="1">
    <citation type="submission" date="2017-02" db="EMBL/GenBank/DDBJ databases">
        <authorList>
            <person name="Peterson S.W."/>
        </authorList>
    </citation>
    <scope>NUCLEOTIDE SEQUENCE [LARGE SCALE GENOMIC DNA]</scope>
    <source>
        <strain evidence="2 3">ATCC 700028</strain>
    </source>
</reference>
<dbReference type="SUPFAM" id="SSF140683">
    <property type="entry name" value="SP0561-like"/>
    <property type="match status" value="1"/>
</dbReference>
<organism evidence="2 3">
    <name type="scientific">Cetobacterium ceti</name>
    <dbReference type="NCBI Taxonomy" id="180163"/>
    <lineage>
        <taxon>Bacteria</taxon>
        <taxon>Fusobacteriati</taxon>
        <taxon>Fusobacteriota</taxon>
        <taxon>Fusobacteriia</taxon>
        <taxon>Fusobacteriales</taxon>
        <taxon>Fusobacteriaceae</taxon>
        <taxon>Cetobacterium</taxon>
    </lineage>
</organism>
<dbReference type="Pfam" id="PF08984">
    <property type="entry name" value="DUF1858"/>
    <property type="match status" value="1"/>
</dbReference>
<dbReference type="AlphaFoldDB" id="A0A1T4JRM8"/>
<gene>
    <name evidence="2" type="ORF">SAMN02745174_00015</name>
</gene>
<feature type="domain" description="DUF1858" evidence="1">
    <location>
        <begin position="3"/>
        <end position="55"/>
    </location>
</feature>
<dbReference type="Gene3D" id="1.10.3910.10">
    <property type="entry name" value="SP0561-like"/>
    <property type="match status" value="1"/>
</dbReference>
<dbReference type="EMBL" id="FUWX01000004">
    <property type="protein sequence ID" value="SJZ32775.1"/>
    <property type="molecule type" value="Genomic_DNA"/>
</dbReference>
<evidence type="ECO:0000259" key="1">
    <source>
        <dbReference type="Pfam" id="PF08984"/>
    </source>
</evidence>
<dbReference type="NCBIfam" id="TIGR03980">
    <property type="entry name" value="prismane_assoc"/>
    <property type="match status" value="1"/>
</dbReference>
<dbReference type="InterPro" id="IPR023883">
    <property type="entry name" value="CHP03980_redox-disulphide"/>
</dbReference>
<evidence type="ECO:0000313" key="3">
    <source>
        <dbReference type="Proteomes" id="UP000191153"/>
    </source>
</evidence>
<dbReference type="RefSeq" id="WP_078692577.1">
    <property type="nucleotide sequence ID" value="NZ_FUWX01000004.1"/>
</dbReference>
<dbReference type="PANTHER" id="PTHR39341">
    <property type="entry name" value="BSL7085 PROTEIN"/>
    <property type="match status" value="1"/>
</dbReference>
<dbReference type="OrthoDB" id="15017at2"/>
<dbReference type="InterPro" id="IPR015077">
    <property type="entry name" value="DUF1858"/>
</dbReference>